<dbReference type="Gene3D" id="3.30.930.10">
    <property type="entry name" value="Bira Bifunctional Protein, Domain 2"/>
    <property type="match status" value="1"/>
</dbReference>
<dbReference type="CDD" id="cd16443">
    <property type="entry name" value="LplA"/>
    <property type="match status" value="1"/>
</dbReference>
<dbReference type="Proteomes" id="UP000711488">
    <property type="component" value="Unassembled WGS sequence"/>
</dbReference>
<dbReference type="PROSITE" id="PS51733">
    <property type="entry name" value="BPL_LPL_CATALYTIC"/>
    <property type="match status" value="1"/>
</dbReference>
<reference evidence="6 7" key="4">
    <citation type="submission" date="2025-04" db="UniProtKB">
        <authorList>
            <consortium name="RefSeq"/>
        </authorList>
    </citation>
    <scope>IDENTIFICATION</scope>
    <source>
        <tissue evidence="6 7">Whole organism</tissue>
    </source>
</reference>
<dbReference type="Gene3D" id="3.30.390.50">
    <property type="entry name" value="CO dehydrogenase flavoprotein, C-terminal domain"/>
    <property type="match status" value="1"/>
</dbReference>
<dbReference type="CTD" id="51601"/>
<dbReference type="OrthoDB" id="201621at2759"/>
<dbReference type="FunFam" id="3.30.930.10:FF:000045">
    <property type="entry name" value="lipoyltransferase 1, mitochondrial"/>
    <property type="match status" value="1"/>
</dbReference>
<accession>A0A6A0H844</accession>
<dbReference type="Pfam" id="PF21948">
    <property type="entry name" value="LplA-B_cat"/>
    <property type="match status" value="1"/>
</dbReference>
<dbReference type="GO" id="GO:0009249">
    <property type="term" value="P:protein lipoylation"/>
    <property type="evidence" value="ECO:0007669"/>
    <property type="project" value="InterPro"/>
</dbReference>
<name>A0A6A0H844_HYAAZ</name>
<sequence>MALVKASSILFPNLPALKNLRTNSRVLSHALSITTSCSNNSNNIESRVTNKVVFISQSTDVFSNLALEAWLYNHWKFDNKRLLLLYRNSPCVVIGRHQNAFMEANLHYLESAKVPVVRRHSGGGTVYHDIGNLNCSFFTDRKSYNRRYNLDLICRILQTQFGLPVTVNSRDDIMLAEKFKVSGSAAKLGRCTSYHHCTLLVDTDRLQLSLALKGDKDIKTTATSSVPCAVGNLSDGGQKGVLTVEKMMDSLAWGFLDAPLPGEEEYSRRASSGVTLVNPQDDWFPGLGDLRAELLSWDWLYGKNPRFSKTLELPVPEYLTSCRSRVLVTVKCQRGVIEEIVVEGLQDIHEDVQKELKNFYEHDLLNLVRDTPYCSELSSVLTNLVHTWRAPDNAGQPLQL</sequence>
<dbReference type="UniPathway" id="UPA00537">
    <property type="reaction ID" value="UER00595"/>
</dbReference>
<evidence type="ECO:0000313" key="4">
    <source>
        <dbReference type="EMBL" id="KAA0201916.1"/>
    </source>
</evidence>
<dbReference type="GO" id="GO:0017118">
    <property type="term" value="F:lipoyltransferase activity"/>
    <property type="evidence" value="ECO:0007669"/>
    <property type="project" value="TreeGrafter"/>
</dbReference>
<dbReference type="InterPro" id="IPR004143">
    <property type="entry name" value="BPL_LPL_catalytic"/>
</dbReference>
<comment type="pathway">
    <text evidence="1">Protein modification; protein lipoylation via exogenous pathway; protein N(6)-(lipoyl)lysine from lipoate: step 2/2.</text>
</comment>
<evidence type="ECO:0000313" key="7">
    <source>
        <dbReference type="RefSeq" id="XP_047736074.1"/>
    </source>
</evidence>
<evidence type="ECO:0000256" key="1">
    <source>
        <dbReference type="ARBA" id="ARBA00005085"/>
    </source>
</evidence>
<dbReference type="OMA" id="RYQNWDW"/>
<dbReference type="Proteomes" id="UP000694843">
    <property type="component" value="Unplaced"/>
</dbReference>
<dbReference type="KEGG" id="hazt:108677109"/>
<protein>
    <submittedName>
        <fullName evidence="6 7">Lipoyltransferase 1, mitochondrial-like</fullName>
    </submittedName>
</protein>
<dbReference type="InterPro" id="IPR045864">
    <property type="entry name" value="aa-tRNA-synth_II/BPL/LPL"/>
</dbReference>
<evidence type="ECO:0000256" key="2">
    <source>
        <dbReference type="ARBA" id="ARBA00008242"/>
    </source>
</evidence>
<gene>
    <name evidence="6 7" type="primary">LOC108677109</name>
    <name evidence="4" type="ORF">HAZT_HAZT009354</name>
</gene>
<dbReference type="EMBL" id="JQDR03004670">
    <property type="protein sequence ID" value="KAA0201916.1"/>
    <property type="molecule type" value="Genomic_DNA"/>
</dbReference>
<dbReference type="GeneID" id="108677109"/>
<proteinExistence type="inferred from homology"/>
<dbReference type="AlphaFoldDB" id="A0A6A0H844"/>
<dbReference type="SUPFAM" id="SSF55681">
    <property type="entry name" value="Class II aaRS and biotin synthetases"/>
    <property type="match status" value="1"/>
</dbReference>
<dbReference type="InterPro" id="IPR004562">
    <property type="entry name" value="LipoylTrfase_LipoateP_Ligase"/>
</dbReference>
<dbReference type="GO" id="GO:0005739">
    <property type="term" value="C:mitochondrion"/>
    <property type="evidence" value="ECO:0007669"/>
    <property type="project" value="TreeGrafter"/>
</dbReference>
<reference evidence="4" key="1">
    <citation type="submission" date="2014-08" db="EMBL/GenBank/DDBJ databases">
        <authorList>
            <person name="Murali S."/>
            <person name="Richards S."/>
            <person name="Bandaranaike D."/>
            <person name="Bellair M."/>
            <person name="Blankenburg K."/>
            <person name="Chao H."/>
            <person name="Dinh H."/>
            <person name="Doddapaneni H."/>
            <person name="Dugan-Rocha S."/>
            <person name="Elkadiri S."/>
            <person name="Gnanaolivu R."/>
            <person name="Hughes D."/>
            <person name="Lee S."/>
            <person name="Li M."/>
            <person name="Ming W."/>
            <person name="Munidasa M."/>
            <person name="Muniz J."/>
            <person name="Nguyen L."/>
            <person name="Osuji N."/>
            <person name="Pu L.-L."/>
            <person name="Puazo M."/>
            <person name="Skinner E."/>
            <person name="Qu C."/>
            <person name="Quiroz J."/>
            <person name="Raj R."/>
            <person name="Weissenberger G."/>
            <person name="Xin Y."/>
            <person name="Zou X."/>
            <person name="Han Y."/>
            <person name="Worley K."/>
            <person name="Muzny D."/>
            <person name="Gibbs R."/>
        </authorList>
    </citation>
    <scope>NUCLEOTIDE SEQUENCE</scope>
    <source>
        <strain evidence="4">HAZT.00-mixed</strain>
        <tissue evidence="4">Whole organism</tissue>
    </source>
</reference>
<feature type="domain" description="BPL/LPL catalytic" evidence="3">
    <location>
        <begin position="77"/>
        <end position="259"/>
    </location>
</feature>
<dbReference type="RefSeq" id="XP_018020751.1">
    <property type="nucleotide sequence ID" value="XM_018165262.2"/>
</dbReference>
<evidence type="ECO:0000259" key="3">
    <source>
        <dbReference type="PROSITE" id="PS51733"/>
    </source>
</evidence>
<evidence type="ECO:0000313" key="5">
    <source>
        <dbReference type="Proteomes" id="UP000694843"/>
    </source>
</evidence>
<comment type="similarity">
    <text evidence="2">Belongs to the LplA family.</text>
</comment>
<organism evidence="4">
    <name type="scientific">Hyalella azteca</name>
    <name type="common">Amphipod</name>
    <dbReference type="NCBI Taxonomy" id="294128"/>
    <lineage>
        <taxon>Eukaryota</taxon>
        <taxon>Metazoa</taxon>
        <taxon>Ecdysozoa</taxon>
        <taxon>Arthropoda</taxon>
        <taxon>Crustacea</taxon>
        <taxon>Multicrustacea</taxon>
        <taxon>Malacostraca</taxon>
        <taxon>Eumalacostraca</taxon>
        <taxon>Peracarida</taxon>
        <taxon>Amphipoda</taxon>
        <taxon>Senticaudata</taxon>
        <taxon>Talitrida</taxon>
        <taxon>Talitroidea</taxon>
        <taxon>Hyalellidae</taxon>
        <taxon>Hyalella</taxon>
    </lineage>
</organism>
<evidence type="ECO:0000313" key="6">
    <source>
        <dbReference type="RefSeq" id="XP_018020751.1"/>
    </source>
</evidence>
<reference evidence="4" key="2">
    <citation type="journal article" date="2018" name="Environ. Sci. Technol.">
        <title>The Toxicogenome of Hyalella azteca: A Model for Sediment Ecotoxicology and Evolutionary Toxicology.</title>
        <authorList>
            <person name="Poynton H.C."/>
            <person name="Hasenbein S."/>
            <person name="Benoit J.B."/>
            <person name="Sepulveda M.S."/>
            <person name="Poelchau M.F."/>
            <person name="Hughes D.S.T."/>
            <person name="Murali S.C."/>
            <person name="Chen S."/>
            <person name="Glastad K.M."/>
            <person name="Goodisman M.A.D."/>
            <person name="Werren J.H."/>
            <person name="Vineis J.H."/>
            <person name="Bowen J.L."/>
            <person name="Friedrich M."/>
            <person name="Jones J."/>
            <person name="Robertson H.M."/>
            <person name="Feyereisen R."/>
            <person name="Mechler-Hickson A."/>
            <person name="Mathers N."/>
            <person name="Lee C.E."/>
            <person name="Colbourne J.K."/>
            <person name="Biales A."/>
            <person name="Johnston J.S."/>
            <person name="Wellborn G.A."/>
            <person name="Rosendale A.J."/>
            <person name="Cridge A.G."/>
            <person name="Munoz-Torres M.C."/>
            <person name="Bain P.A."/>
            <person name="Manny A.R."/>
            <person name="Major K.M."/>
            <person name="Lambert F.N."/>
            <person name="Vulpe C.D."/>
            <person name="Tuck P."/>
            <person name="Blalock B.J."/>
            <person name="Lin Y.Y."/>
            <person name="Smith M.E."/>
            <person name="Ochoa-Acuna H."/>
            <person name="Chen M.M."/>
            <person name="Childers C.P."/>
            <person name="Qu J."/>
            <person name="Dugan S."/>
            <person name="Lee S.L."/>
            <person name="Chao H."/>
            <person name="Dinh H."/>
            <person name="Han Y."/>
            <person name="Doddapaneni H."/>
            <person name="Worley K.C."/>
            <person name="Muzny D.M."/>
            <person name="Gibbs R.A."/>
            <person name="Richards S."/>
        </authorList>
    </citation>
    <scope>NUCLEOTIDE SEQUENCE</scope>
    <source>
        <strain evidence="4">HAZT.00-mixed</strain>
        <tissue evidence="4">Whole organism</tissue>
    </source>
</reference>
<dbReference type="PANTHER" id="PTHR12561">
    <property type="entry name" value="LIPOATE-PROTEIN LIGASE"/>
    <property type="match status" value="1"/>
</dbReference>
<keyword evidence="5" id="KW-1185">Reference proteome</keyword>
<reference evidence="4" key="3">
    <citation type="submission" date="2019-06" db="EMBL/GenBank/DDBJ databases">
        <authorList>
            <person name="Poynton C."/>
            <person name="Hasenbein S."/>
            <person name="Benoit J.B."/>
            <person name="Sepulveda M.S."/>
            <person name="Poelchau M.F."/>
            <person name="Murali S.C."/>
            <person name="Chen S."/>
            <person name="Glastad K.M."/>
            <person name="Werren J.H."/>
            <person name="Vineis J.H."/>
            <person name="Bowen J.L."/>
            <person name="Friedrich M."/>
            <person name="Jones J."/>
            <person name="Robertson H.M."/>
            <person name="Feyereisen R."/>
            <person name="Mechler-Hickson A."/>
            <person name="Mathers N."/>
            <person name="Lee C.E."/>
            <person name="Colbourne J.K."/>
            <person name="Biales A."/>
            <person name="Johnston J.S."/>
            <person name="Wellborn G.A."/>
            <person name="Rosendale A.J."/>
            <person name="Cridge A.G."/>
            <person name="Munoz-Torres M.C."/>
            <person name="Bain P.A."/>
            <person name="Manny A.R."/>
            <person name="Major K.M."/>
            <person name="Lambert F.N."/>
            <person name="Vulpe C.D."/>
            <person name="Tuck P."/>
            <person name="Blalock B.J."/>
            <person name="Lin Y.-Y."/>
            <person name="Smith M.E."/>
            <person name="Ochoa-Acuna H."/>
            <person name="Chen M.-J.M."/>
            <person name="Childers C.P."/>
            <person name="Qu J."/>
            <person name="Dugan S."/>
            <person name="Lee S.L."/>
            <person name="Chao H."/>
            <person name="Dinh H."/>
            <person name="Han Y."/>
            <person name="Doddapaneni H."/>
            <person name="Worley K.C."/>
            <person name="Muzny D.M."/>
            <person name="Gibbs R.A."/>
            <person name="Richards S."/>
        </authorList>
    </citation>
    <scope>NUCLEOTIDE SEQUENCE</scope>
    <source>
        <strain evidence="4">HAZT.00-mixed</strain>
        <tissue evidence="4">Whole organism</tissue>
    </source>
</reference>
<dbReference type="RefSeq" id="XP_047736074.1">
    <property type="nucleotide sequence ID" value="XM_047880118.1"/>
</dbReference>
<dbReference type="PANTHER" id="PTHR12561:SF3">
    <property type="entry name" value="LIPOYLTRANSFERASE 1, MITOCHONDRIAL"/>
    <property type="match status" value="1"/>
</dbReference>